<dbReference type="EMBL" id="AEUZ02000001">
    <property type="protein sequence ID" value="EHJ56498.1"/>
    <property type="molecule type" value="Genomic_DNA"/>
</dbReference>
<keyword evidence="2" id="KW-1185">Reference proteome</keyword>
<comment type="caution">
    <text evidence="1">The sequence shown here is derived from an EMBL/GenBank/DDBJ whole genome shotgun (WGS) entry which is preliminary data.</text>
</comment>
<sequence>MAKECVWNWLAAIDEKVEDGDILLISSIREGLNQVKKNYPGMDFSVSDGADCVGDGWYETLFFITFPVKDGSDDLRNYCDYDAFVDDVNGWVNHDTLYPIYVTPEFVGEIFDE</sequence>
<dbReference type="Proteomes" id="UP000005388">
    <property type="component" value="Unassembled WGS sequence"/>
</dbReference>
<evidence type="ECO:0000313" key="1">
    <source>
        <dbReference type="EMBL" id="EHJ56498.1"/>
    </source>
</evidence>
<proteinExistence type="predicted"/>
<dbReference type="STRING" id="764291.STRUR_0697"/>
<gene>
    <name evidence="1" type="ORF">STRUR_0697</name>
</gene>
<organism evidence="1 2">
    <name type="scientific">Streptococcus urinalis 2285-97</name>
    <dbReference type="NCBI Taxonomy" id="764291"/>
    <lineage>
        <taxon>Bacteria</taxon>
        <taxon>Bacillati</taxon>
        <taxon>Bacillota</taxon>
        <taxon>Bacilli</taxon>
        <taxon>Lactobacillales</taxon>
        <taxon>Streptococcaceae</taxon>
        <taxon>Streptococcus</taxon>
    </lineage>
</organism>
<reference evidence="1 2" key="1">
    <citation type="journal article" date="2014" name="Int. J. Syst. Evol. Microbiol.">
        <title>Phylogenomics and the dynamic genome evolution of the genus Streptococcus.</title>
        <authorList>
            <consortium name="The Broad Institute Genome Sequencing Platform"/>
            <person name="Richards V.P."/>
            <person name="Palmer S.R."/>
            <person name="Pavinski Bitar P.D."/>
            <person name="Qin X."/>
            <person name="Weinstock G.M."/>
            <person name="Highlander S.K."/>
            <person name="Town C.D."/>
            <person name="Burne R.A."/>
            <person name="Stanhope M.J."/>
        </authorList>
    </citation>
    <scope>NUCLEOTIDE SEQUENCE [LARGE SCALE GENOMIC DNA]</scope>
    <source>
        <strain evidence="1 2">2285-97</strain>
    </source>
</reference>
<accession>G5KDQ3</accession>
<dbReference type="RefSeq" id="WP_006739255.1">
    <property type="nucleotide sequence ID" value="NZ_AEUZ02000001.1"/>
</dbReference>
<evidence type="ECO:0000313" key="2">
    <source>
        <dbReference type="Proteomes" id="UP000005388"/>
    </source>
</evidence>
<protein>
    <submittedName>
        <fullName evidence="1">Uncharacterized protein</fullName>
    </submittedName>
</protein>
<name>G5KDQ3_9STRE</name>
<dbReference type="AlphaFoldDB" id="G5KDQ3"/>